<feature type="domain" description="PDZ" evidence="2">
    <location>
        <begin position="92"/>
        <end position="164"/>
    </location>
</feature>
<dbReference type="AlphaFoldDB" id="A0ABD6ERK4"/>
<dbReference type="SUPFAM" id="SSF50156">
    <property type="entry name" value="PDZ domain-like"/>
    <property type="match status" value="2"/>
</dbReference>
<accession>A0ABD6ERK4</accession>
<proteinExistence type="predicted"/>
<organism evidence="3 4">
    <name type="scientific">Gnathostoma spinigerum</name>
    <dbReference type="NCBI Taxonomy" id="75299"/>
    <lineage>
        <taxon>Eukaryota</taxon>
        <taxon>Metazoa</taxon>
        <taxon>Ecdysozoa</taxon>
        <taxon>Nematoda</taxon>
        <taxon>Chromadorea</taxon>
        <taxon>Rhabditida</taxon>
        <taxon>Spirurina</taxon>
        <taxon>Gnathostomatomorpha</taxon>
        <taxon>Gnathostomatoidea</taxon>
        <taxon>Gnathostomatidae</taxon>
        <taxon>Gnathostoma</taxon>
    </lineage>
</organism>
<feature type="compositionally biased region" description="Acidic residues" evidence="1">
    <location>
        <begin position="260"/>
        <end position="269"/>
    </location>
</feature>
<dbReference type="InterPro" id="IPR001478">
    <property type="entry name" value="PDZ"/>
</dbReference>
<dbReference type="InterPro" id="IPR040264">
    <property type="entry name" value="T15H9.4-like"/>
</dbReference>
<dbReference type="InterPro" id="IPR036034">
    <property type="entry name" value="PDZ_sf"/>
</dbReference>
<sequence length="269" mass="29755">MAQQIIDIRPEAGQIGANVDEHLTVVNITEGGMADGKLMPGDVIVTVNGEEVKSLETFEDRLRKITTTAQIGIIRAAPEDIRYDPPVLTKKEIEMKFDARSGRKLGLGIRDCNGQVLVSRIEPNSVASEGLYEGDCIALIDGQPSVNKDETRSLLVSALKRNGKVTVTIYRDEAKVMAAKSKNNMPSVAMNSDVLKIAQRQRAKMKEKKDVPAPRGILGRRLSGRPRRMKVEDKHKSMLIGMDPPKRQLKHVPRKLPPMPDDDNDSDSE</sequence>
<dbReference type="SMART" id="SM00228">
    <property type="entry name" value="PDZ"/>
    <property type="match status" value="2"/>
</dbReference>
<dbReference type="EMBL" id="JBGFUD010007862">
    <property type="protein sequence ID" value="MFH4981777.1"/>
    <property type="molecule type" value="Genomic_DNA"/>
</dbReference>
<dbReference type="Proteomes" id="UP001608902">
    <property type="component" value="Unassembled WGS sequence"/>
</dbReference>
<gene>
    <name evidence="3" type="ORF">AB6A40_008486</name>
</gene>
<reference evidence="3 4" key="1">
    <citation type="submission" date="2024-08" db="EMBL/GenBank/DDBJ databases">
        <title>Gnathostoma spinigerum genome.</title>
        <authorList>
            <person name="Gonzalez-Bertolin B."/>
            <person name="Monzon S."/>
            <person name="Zaballos A."/>
            <person name="Jimenez P."/>
            <person name="Dekumyoy P."/>
            <person name="Varona S."/>
            <person name="Cuesta I."/>
            <person name="Sumanam S."/>
            <person name="Adisakwattana P."/>
            <person name="Gasser R.B."/>
            <person name="Hernandez-Gonzalez A."/>
            <person name="Young N.D."/>
            <person name="Perteguer M.J."/>
        </authorList>
    </citation>
    <scope>NUCLEOTIDE SEQUENCE [LARGE SCALE GENOMIC DNA]</scope>
    <source>
        <strain evidence="3">AL3</strain>
        <tissue evidence="3">Liver</tissue>
    </source>
</reference>
<feature type="region of interest" description="Disordered" evidence="1">
    <location>
        <begin position="203"/>
        <end position="269"/>
    </location>
</feature>
<dbReference type="PANTHER" id="PTHR31327">
    <property type="entry name" value="SPERM MEIOSIS PDZ DOMAIN CONTAINING PROTEINS-RELATED"/>
    <property type="match status" value="1"/>
</dbReference>
<name>A0ABD6ERK4_9BILA</name>
<dbReference type="Pfam" id="PF00595">
    <property type="entry name" value="PDZ"/>
    <property type="match status" value="2"/>
</dbReference>
<evidence type="ECO:0000256" key="1">
    <source>
        <dbReference type="SAM" id="MobiDB-lite"/>
    </source>
</evidence>
<keyword evidence="4" id="KW-1185">Reference proteome</keyword>
<comment type="caution">
    <text evidence="3">The sequence shown here is derived from an EMBL/GenBank/DDBJ whole genome shotgun (WGS) entry which is preliminary data.</text>
</comment>
<feature type="domain" description="PDZ" evidence="2">
    <location>
        <begin position="4"/>
        <end position="77"/>
    </location>
</feature>
<evidence type="ECO:0000313" key="3">
    <source>
        <dbReference type="EMBL" id="MFH4981777.1"/>
    </source>
</evidence>
<dbReference type="Gene3D" id="2.30.42.10">
    <property type="match status" value="2"/>
</dbReference>
<evidence type="ECO:0000259" key="2">
    <source>
        <dbReference type="PROSITE" id="PS50106"/>
    </source>
</evidence>
<evidence type="ECO:0000313" key="4">
    <source>
        <dbReference type="Proteomes" id="UP001608902"/>
    </source>
</evidence>
<dbReference type="PANTHER" id="PTHR31327:SF7">
    <property type="entry name" value="PDZ DOMAIN-CONTAINING PROTEIN"/>
    <property type="match status" value="1"/>
</dbReference>
<dbReference type="PROSITE" id="PS50106">
    <property type="entry name" value="PDZ"/>
    <property type="match status" value="2"/>
</dbReference>
<protein>
    <recommendedName>
        <fullName evidence="2">PDZ domain-containing protein</fullName>
    </recommendedName>
</protein>